<feature type="region of interest" description="Disordered" evidence="1">
    <location>
        <begin position="1"/>
        <end position="36"/>
    </location>
</feature>
<protein>
    <submittedName>
        <fullName evidence="2">Uncharacterized protein</fullName>
    </submittedName>
</protein>
<dbReference type="AlphaFoldDB" id="A0A1X3RSN1"/>
<evidence type="ECO:0000313" key="2">
    <source>
        <dbReference type="EMBL" id="OSN04838.1"/>
    </source>
</evidence>
<comment type="caution">
    <text evidence="2">The sequence shown here is derived from an EMBL/GenBank/DDBJ whole genome shotgun (WGS) entry which is preliminary data.</text>
</comment>
<gene>
    <name evidence="2" type="ORF">AU511_11440</name>
</gene>
<sequence length="88" mass="10052">MSLPAAGFQKALAPRQWKDDTRKITPMSRRGGAEKRAQKMTTVAVFSQSDCRVGLAVKEWTPRSSDLLQFVENLYFPYITTRRFAAIR</sequence>
<dbReference type="Proteomes" id="UP000194020">
    <property type="component" value="Unassembled WGS sequence"/>
</dbReference>
<name>A0A1X3RSN1_9GAMM</name>
<organism evidence="2 3">
    <name type="scientific">Lonsdalea iberica</name>
    <dbReference type="NCBI Taxonomy" id="1082703"/>
    <lineage>
        <taxon>Bacteria</taxon>
        <taxon>Pseudomonadati</taxon>
        <taxon>Pseudomonadota</taxon>
        <taxon>Gammaproteobacteria</taxon>
        <taxon>Enterobacterales</taxon>
        <taxon>Pectobacteriaceae</taxon>
        <taxon>Lonsdalea</taxon>
    </lineage>
</organism>
<dbReference type="EMBL" id="LUTP01000028">
    <property type="protein sequence ID" value="OSN04838.1"/>
    <property type="molecule type" value="Genomic_DNA"/>
</dbReference>
<reference evidence="2 3" key="1">
    <citation type="submission" date="2016-02" db="EMBL/GenBank/DDBJ databases">
        <title>Species-wide whole genome sequencing reveals diversity, host range in Lonsdalea quercina.</title>
        <authorList>
            <person name="Li Y."/>
        </authorList>
    </citation>
    <scope>NUCLEOTIDE SEQUENCE [LARGE SCALE GENOMIC DNA]</scope>
    <source>
        <strain evidence="2 3">LMG 26264</strain>
    </source>
</reference>
<evidence type="ECO:0000313" key="3">
    <source>
        <dbReference type="Proteomes" id="UP000194020"/>
    </source>
</evidence>
<proteinExistence type="predicted"/>
<accession>A0A1X3RSN1</accession>
<evidence type="ECO:0000256" key="1">
    <source>
        <dbReference type="SAM" id="MobiDB-lite"/>
    </source>
</evidence>